<dbReference type="Gene3D" id="2.60.120.260">
    <property type="entry name" value="Galactose-binding domain-like"/>
    <property type="match status" value="2"/>
</dbReference>
<feature type="domain" description="F5/8 type C" evidence="7">
    <location>
        <begin position="1"/>
        <end position="148"/>
    </location>
</feature>
<dbReference type="GO" id="GO:0005886">
    <property type="term" value="C:plasma membrane"/>
    <property type="evidence" value="ECO:0007669"/>
    <property type="project" value="TreeGrafter"/>
</dbReference>
<accession>A0A0F7CHE7</accession>
<keyword evidence="3" id="KW-0964">Secreted</keyword>
<protein>
    <recommendedName>
        <fullName evidence="7">F5/8 type C domain-containing protein</fullName>
    </recommendedName>
</protein>
<dbReference type="OrthoDB" id="2625488at2"/>
<sequence length="289" mass="31935">MGGYYFQLAEVKAHLSAAATSSSLDGWEAAKLTDGNPGTGWSSHGHPEENGTEWVALDLGSSQMVGGVHMYPRATLGFPQDFKIQFSNDALNWSDIPGQSYTHYVNDGSMHTFTFVNPVIARYVRVYATKLGADDMGNYYFQLNELQIVPSKVAASSSLEGWAASKLIDGNTGSTWSSHGHPEEIGIEWIAIDLETAKNIEGVRLTPRATLSFPKDFKIQSSNDALTWTDIPEQSYSNYVNNGSVQIFNFQTPVNARYLRVYATKLGRDDMGGYYFQLNEVNIVFPASR</sequence>
<feature type="domain" description="F5/8 type C" evidence="7">
    <location>
        <begin position="165"/>
        <end position="281"/>
    </location>
</feature>
<name>A0A0F7CHE7_PAEDU</name>
<dbReference type="GO" id="GO:0005576">
    <property type="term" value="C:extracellular region"/>
    <property type="evidence" value="ECO:0007669"/>
    <property type="project" value="UniProtKB-SubCell"/>
</dbReference>
<comment type="subcellular location">
    <subcellularLocation>
        <location evidence="1">Endomembrane system</location>
        <topology evidence="1">Peripheral membrane protein</topology>
    </subcellularLocation>
    <subcellularLocation>
        <location evidence="2">Secreted</location>
    </subcellularLocation>
</comment>
<dbReference type="InterPro" id="IPR000421">
    <property type="entry name" value="FA58C"/>
</dbReference>
<evidence type="ECO:0000313" key="8">
    <source>
        <dbReference type="EMBL" id="AKG34396.1"/>
    </source>
</evidence>
<reference evidence="8 9" key="2">
    <citation type="journal article" date="2016" name="Genome Announc.">
        <title>Genome Sequence of a Gram-Positive Diazotroph, Paenibacillus durus Type Strain ATCC 35681.</title>
        <authorList>
            <person name="Halim M.A."/>
            <person name="Rahman A.Y."/>
            <person name="Sim K.S."/>
            <person name="Yam H.C."/>
            <person name="Rahim A.A."/>
            <person name="Ghazali A.H."/>
            <person name="Najimudin N."/>
        </authorList>
    </citation>
    <scope>NUCLEOTIDE SEQUENCE [LARGE SCALE GENOMIC DNA]</scope>
    <source>
        <strain evidence="8 9">ATCC 35681</strain>
    </source>
</reference>
<dbReference type="PANTHER" id="PTHR46806:SF5">
    <property type="entry name" value="F5_8 TYPE C DOMAIN-CONTAINING PROTEIN"/>
    <property type="match status" value="1"/>
</dbReference>
<dbReference type="PROSITE" id="PS50022">
    <property type="entry name" value="FA58C_3"/>
    <property type="match status" value="2"/>
</dbReference>
<dbReference type="SUPFAM" id="SSF49785">
    <property type="entry name" value="Galactose-binding domain-like"/>
    <property type="match status" value="2"/>
</dbReference>
<keyword evidence="6" id="KW-1015">Disulfide bond</keyword>
<organism evidence="8 9">
    <name type="scientific">Paenibacillus durus ATCC 35681</name>
    <dbReference type="NCBI Taxonomy" id="1333534"/>
    <lineage>
        <taxon>Bacteria</taxon>
        <taxon>Bacillati</taxon>
        <taxon>Bacillota</taxon>
        <taxon>Bacilli</taxon>
        <taxon>Bacillales</taxon>
        <taxon>Paenibacillaceae</taxon>
        <taxon>Paenibacillus</taxon>
    </lineage>
</organism>
<dbReference type="PATRIC" id="fig|1333534.5.peg.1592"/>
<evidence type="ECO:0000256" key="3">
    <source>
        <dbReference type="ARBA" id="ARBA00022525"/>
    </source>
</evidence>
<evidence type="ECO:0000256" key="2">
    <source>
        <dbReference type="ARBA" id="ARBA00004613"/>
    </source>
</evidence>
<dbReference type="EMBL" id="CP011114">
    <property type="protein sequence ID" value="AKG34396.1"/>
    <property type="molecule type" value="Genomic_DNA"/>
</dbReference>
<dbReference type="Pfam" id="PF00754">
    <property type="entry name" value="F5_F8_type_C"/>
    <property type="match status" value="2"/>
</dbReference>
<dbReference type="InterPro" id="IPR008979">
    <property type="entry name" value="Galactose-bd-like_sf"/>
</dbReference>
<dbReference type="GO" id="GO:0038023">
    <property type="term" value="F:signaling receptor activity"/>
    <property type="evidence" value="ECO:0007669"/>
    <property type="project" value="TreeGrafter"/>
</dbReference>
<evidence type="ECO:0000256" key="1">
    <source>
        <dbReference type="ARBA" id="ARBA00004184"/>
    </source>
</evidence>
<dbReference type="Proteomes" id="UP000034189">
    <property type="component" value="Chromosome"/>
</dbReference>
<evidence type="ECO:0000256" key="5">
    <source>
        <dbReference type="ARBA" id="ARBA00023136"/>
    </source>
</evidence>
<dbReference type="InterPro" id="IPR050633">
    <property type="entry name" value="Neuropilin_MCO_CoagFactor"/>
</dbReference>
<gene>
    <name evidence="8" type="ORF">VK70_07260</name>
</gene>
<dbReference type="PANTHER" id="PTHR46806">
    <property type="entry name" value="F5/8 TYPE C DOMAIN-CONTAINING PROTEIN"/>
    <property type="match status" value="1"/>
</dbReference>
<dbReference type="GO" id="GO:0007155">
    <property type="term" value="P:cell adhesion"/>
    <property type="evidence" value="ECO:0007669"/>
    <property type="project" value="UniProtKB-KW"/>
</dbReference>
<evidence type="ECO:0000313" key="9">
    <source>
        <dbReference type="Proteomes" id="UP000034189"/>
    </source>
</evidence>
<keyword evidence="5" id="KW-0472">Membrane</keyword>
<proteinExistence type="predicted"/>
<evidence type="ECO:0000259" key="7">
    <source>
        <dbReference type="PROSITE" id="PS50022"/>
    </source>
</evidence>
<dbReference type="GO" id="GO:0012505">
    <property type="term" value="C:endomembrane system"/>
    <property type="evidence" value="ECO:0007669"/>
    <property type="project" value="UniProtKB-SubCell"/>
</dbReference>
<dbReference type="RefSeq" id="WP_025694740.1">
    <property type="nucleotide sequence ID" value="NZ_ASQQ01000170.1"/>
</dbReference>
<evidence type="ECO:0000256" key="6">
    <source>
        <dbReference type="ARBA" id="ARBA00023157"/>
    </source>
</evidence>
<dbReference type="AlphaFoldDB" id="A0A0F7CHE7"/>
<dbReference type="HOGENOM" id="CLU_962591_0_0_9"/>
<reference evidence="8 9" key="1">
    <citation type="submission" date="2015-03" db="EMBL/GenBank/DDBJ databases">
        <authorList>
            <person name="Abdul Halim M."/>
        </authorList>
    </citation>
    <scope>NUCLEOTIDE SEQUENCE [LARGE SCALE GENOMIC DNA]</scope>
    <source>
        <strain evidence="8 9">ATCC 35681</strain>
    </source>
</reference>
<keyword evidence="4" id="KW-0130">Cell adhesion</keyword>
<evidence type="ECO:0000256" key="4">
    <source>
        <dbReference type="ARBA" id="ARBA00022889"/>
    </source>
</evidence>